<dbReference type="Proteomes" id="UP000475265">
    <property type="component" value="Unassembled WGS sequence"/>
</dbReference>
<sequence>MPNNNFLFKLLKFLSVKPARVSVPDSNVEKVTEELPAAAVPVLVPIPVVSSESADLSSLPKNFDAELYLKYNADLGPGTDPVDHYLNHGYRDTWRIFAYPEIQFSKTRSANPEFETILIVSHAASRSGAPILALNLVEVLATRYNVVVLLLGDGALVEAFQDAAIAIMLNTTFNYNMEYADSTIQYLCKEFSFKFSLVNSVESHVVLELLANNFVPTVSLIHEFASAYADSRKLFSNIGLWSSELVFSANLTWDNAIELCPELSSITAHIIPQGQCVLPDLELSRNQLNIESEQLRKKLRPEGAVDKKFLVVGAGYSNYRKGVDLFIQCAAKVKQSPVGDNFQFVWIGGGYNPNSEDGYSVYIADQIKRSGLHDYVVLLDETAAIETVYQETDLLFVSSRLDPLPNVAIDALSKQVPVICFDKATGIADFLIANDLREFCVADYLDVDDACRKIIALGTSESLYKQVSCKSHEAAASYFDMKKYVEKLEALGCLSSQRIRQQASDVKTIIESDLYCFNNANSENSFSVAKTRDVVRYVREWACGINTRKPRLDFDPATYLDLHGTANTEVDPFADYLRSGRPQGAWDTSN</sequence>
<dbReference type="RefSeq" id="WP_239512073.1">
    <property type="nucleotide sequence ID" value="NZ_JAAAXX010000002.1"/>
</dbReference>
<accession>A0A6L5BRP6</accession>
<evidence type="ECO:0000256" key="1">
    <source>
        <dbReference type="ARBA" id="ARBA00022676"/>
    </source>
</evidence>
<evidence type="ECO:0000259" key="3">
    <source>
        <dbReference type="Pfam" id="PF00534"/>
    </source>
</evidence>
<dbReference type="PANTHER" id="PTHR12526:SF629">
    <property type="entry name" value="TEICHURONIC ACID BIOSYNTHESIS GLYCOSYLTRANSFERASE TUAH-RELATED"/>
    <property type="match status" value="1"/>
</dbReference>
<keyword evidence="2 4" id="KW-0808">Transferase</keyword>
<dbReference type="InterPro" id="IPR001296">
    <property type="entry name" value="Glyco_trans_1"/>
</dbReference>
<gene>
    <name evidence="4" type="ORF">FX983_05489</name>
</gene>
<evidence type="ECO:0000256" key="2">
    <source>
        <dbReference type="ARBA" id="ARBA00022679"/>
    </source>
</evidence>
<evidence type="ECO:0000313" key="5">
    <source>
        <dbReference type="Proteomes" id="UP000475265"/>
    </source>
</evidence>
<dbReference type="PANTHER" id="PTHR12526">
    <property type="entry name" value="GLYCOSYLTRANSFERASE"/>
    <property type="match status" value="1"/>
</dbReference>
<dbReference type="EC" id="2.4.1.-" evidence="4"/>
<reference evidence="4 5" key="1">
    <citation type="submission" date="2019-12" db="EMBL/GenBank/DDBJ databases">
        <title>Endophytic bacteria associated with Panax ginseng seedlings.</title>
        <authorList>
            <person name="Park J.M."/>
            <person name="Shin R."/>
            <person name="Jo S.H."/>
        </authorList>
    </citation>
    <scope>NUCLEOTIDE SEQUENCE [LARGE SCALE GENOMIC DNA]</scope>
    <source>
        <strain evidence="4 5">PgKB32</strain>
    </source>
</reference>
<feature type="domain" description="Glycosyl transferase family 1" evidence="3">
    <location>
        <begin position="301"/>
        <end position="467"/>
    </location>
</feature>
<dbReference type="Gene3D" id="3.40.50.2000">
    <property type="entry name" value="Glycogen Phosphorylase B"/>
    <property type="match status" value="2"/>
</dbReference>
<name>A0A6L5BRP6_9PSED</name>
<keyword evidence="1 4" id="KW-0328">Glycosyltransferase</keyword>
<comment type="caution">
    <text evidence="4">The sequence shown here is derived from an EMBL/GenBank/DDBJ whole genome shotgun (WGS) entry which is preliminary data.</text>
</comment>
<dbReference type="EMBL" id="JAAAXX010000002">
    <property type="protein sequence ID" value="KAF2391013.1"/>
    <property type="molecule type" value="Genomic_DNA"/>
</dbReference>
<dbReference type="GO" id="GO:0016757">
    <property type="term" value="F:glycosyltransferase activity"/>
    <property type="evidence" value="ECO:0007669"/>
    <property type="project" value="UniProtKB-KW"/>
</dbReference>
<evidence type="ECO:0000313" key="4">
    <source>
        <dbReference type="EMBL" id="KAF2391013.1"/>
    </source>
</evidence>
<dbReference type="AlphaFoldDB" id="A0A6L5BRP6"/>
<organism evidence="4 5">
    <name type="scientific">Pseudomonas frederiksbergensis</name>
    <dbReference type="NCBI Taxonomy" id="104087"/>
    <lineage>
        <taxon>Bacteria</taxon>
        <taxon>Pseudomonadati</taxon>
        <taxon>Pseudomonadota</taxon>
        <taxon>Gammaproteobacteria</taxon>
        <taxon>Pseudomonadales</taxon>
        <taxon>Pseudomonadaceae</taxon>
        <taxon>Pseudomonas</taxon>
    </lineage>
</organism>
<dbReference type="GO" id="GO:1901135">
    <property type="term" value="P:carbohydrate derivative metabolic process"/>
    <property type="evidence" value="ECO:0007669"/>
    <property type="project" value="UniProtKB-ARBA"/>
</dbReference>
<dbReference type="SUPFAM" id="SSF53756">
    <property type="entry name" value="UDP-Glycosyltransferase/glycogen phosphorylase"/>
    <property type="match status" value="1"/>
</dbReference>
<protein>
    <submittedName>
        <fullName evidence="4">Glycosyltransferase Gtf1</fullName>
        <ecNumber evidence="4">2.4.1.-</ecNumber>
    </submittedName>
</protein>
<dbReference type="Pfam" id="PF00534">
    <property type="entry name" value="Glycos_transf_1"/>
    <property type="match status" value="1"/>
</dbReference>
<proteinExistence type="predicted"/>